<dbReference type="PANTHER" id="PTHR33969:SF2">
    <property type="entry name" value="SEGREGATION AND CONDENSATION PROTEIN A"/>
    <property type="match status" value="1"/>
</dbReference>
<dbReference type="EMBL" id="JACRTB010000003">
    <property type="protein sequence ID" value="MBC8575414.1"/>
    <property type="molecule type" value="Genomic_DNA"/>
</dbReference>
<dbReference type="Pfam" id="PF02616">
    <property type="entry name" value="SMC_ScpA"/>
    <property type="match status" value="1"/>
</dbReference>
<keyword evidence="1" id="KW-0159">Chromosome partition</keyword>
<organism evidence="3 4">
    <name type="scientific">Yanshouia hominis</name>
    <dbReference type="NCBI Taxonomy" id="2763673"/>
    <lineage>
        <taxon>Bacteria</taxon>
        <taxon>Bacillati</taxon>
        <taxon>Bacillota</taxon>
        <taxon>Clostridia</taxon>
        <taxon>Eubacteriales</taxon>
        <taxon>Oscillospiraceae</taxon>
        <taxon>Yanshouia</taxon>
    </lineage>
</organism>
<dbReference type="PANTHER" id="PTHR33969">
    <property type="entry name" value="SEGREGATION AND CONDENSATION PROTEIN A"/>
    <property type="match status" value="1"/>
</dbReference>
<accession>A0ABR7NGH4</accession>
<gene>
    <name evidence="3" type="ORF">H8717_03165</name>
</gene>
<protein>
    <recommendedName>
        <fullName evidence="2">Segregation and condensation protein A</fullName>
    </recommendedName>
</protein>
<evidence type="ECO:0000313" key="4">
    <source>
        <dbReference type="Proteomes" id="UP000658131"/>
    </source>
</evidence>
<sequence length="244" mass="27593">MIQPSFRLSEFEGPLDLLLHLIAKHKLDILDIEISELLRQYLAFIENRADQDLEVASEFLEMAARLVHIKTVMLLPRHEEEADDLKAKLTGELMEYRLCRLAASELLLRAQEHQVFIRRPADIPVDMTYRLSHPASLLLEAAAGATGRAVRRRPVPPAAFSGIVRRRVVSVGSRIIHLMRRLYAHPTLGFGELFSDQQDRSELVATFLALLELIKGGRVTVSDDGDTVTFYKSRQARADEVTTV</sequence>
<comment type="caution">
    <text evidence="3">The sequence shown here is derived from an EMBL/GenBank/DDBJ whole genome shotgun (WGS) entry which is preliminary data.</text>
</comment>
<keyword evidence="4" id="KW-1185">Reference proteome</keyword>
<evidence type="ECO:0000256" key="1">
    <source>
        <dbReference type="ARBA" id="ARBA00022829"/>
    </source>
</evidence>
<dbReference type="Gene3D" id="6.10.250.2410">
    <property type="match status" value="1"/>
</dbReference>
<dbReference type="Proteomes" id="UP000658131">
    <property type="component" value="Unassembled WGS sequence"/>
</dbReference>
<evidence type="ECO:0000256" key="2">
    <source>
        <dbReference type="ARBA" id="ARBA00044777"/>
    </source>
</evidence>
<dbReference type="RefSeq" id="WP_262399051.1">
    <property type="nucleotide sequence ID" value="NZ_JACRTB010000003.1"/>
</dbReference>
<evidence type="ECO:0000313" key="3">
    <source>
        <dbReference type="EMBL" id="MBC8575414.1"/>
    </source>
</evidence>
<name>A0ABR7NGH4_9FIRM</name>
<reference evidence="3 4" key="1">
    <citation type="submission" date="2020-08" db="EMBL/GenBank/DDBJ databases">
        <title>Genome public.</title>
        <authorList>
            <person name="Liu C."/>
            <person name="Sun Q."/>
        </authorList>
    </citation>
    <scope>NUCLEOTIDE SEQUENCE [LARGE SCALE GENOMIC DNA]</scope>
    <source>
        <strain evidence="3 4">BX1</strain>
    </source>
</reference>
<dbReference type="InterPro" id="IPR003768">
    <property type="entry name" value="ScpA"/>
</dbReference>
<proteinExistence type="predicted"/>